<comment type="caution">
    <text evidence="1">The sequence shown here is derived from an EMBL/GenBank/DDBJ whole genome shotgun (WGS) entry which is preliminary data.</text>
</comment>
<protein>
    <submittedName>
        <fullName evidence="1">Uncharacterized protein</fullName>
    </submittedName>
</protein>
<dbReference type="EMBL" id="JAIWYP010000001">
    <property type="protein sequence ID" value="KAH3890792.1"/>
    <property type="molecule type" value="Genomic_DNA"/>
</dbReference>
<reference evidence="1" key="1">
    <citation type="journal article" date="2019" name="bioRxiv">
        <title>The Genome of the Zebra Mussel, Dreissena polymorpha: A Resource for Invasive Species Research.</title>
        <authorList>
            <person name="McCartney M.A."/>
            <person name="Auch B."/>
            <person name="Kono T."/>
            <person name="Mallez S."/>
            <person name="Zhang Y."/>
            <person name="Obille A."/>
            <person name="Becker A."/>
            <person name="Abrahante J.E."/>
            <person name="Garbe J."/>
            <person name="Badalamenti J.P."/>
            <person name="Herman A."/>
            <person name="Mangelson H."/>
            <person name="Liachko I."/>
            <person name="Sullivan S."/>
            <person name="Sone E.D."/>
            <person name="Koren S."/>
            <person name="Silverstein K.A.T."/>
            <person name="Beckman K.B."/>
            <person name="Gohl D.M."/>
        </authorList>
    </citation>
    <scope>NUCLEOTIDE SEQUENCE</scope>
    <source>
        <strain evidence="1">Duluth1</strain>
        <tissue evidence="1">Whole animal</tissue>
    </source>
</reference>
<proteinExistence type="predicted"/>
<dbReference type="AlphaFoldDB" id="A0A9D4S5N6"/>
<keyword evidence="2" id="KW-1185">Reference proteome</keyword>
<evidence type="ECO:0000313" key="1">
    <source>
        <dbReference type="EMBL" id="KAH3890792.1"/>
    </source>
</evidence>
<evidence type="ECO:0000313" key="2">
    <source>
        <dbReference type="Proteomes" id="UP000828390"/>
    </source>
</evidence>
<sequence>MLTASFQDRMLLTNMMRLIANPEGIVEENRYRKIMESRVPRSFIKLIQRKVIRFFNP</sequence>
<dbReference type="Proteomes" id="UP000828390">
    <property type="component" value="Unassembled WGS sequence"/>
</dbReference>
<organism evidence="1 2">
    <name type="scientific">Dreissena polymorpha</name>
    <name type="common">Zebra mussel</name>
    <name type="synonym">Mytilus polymorpha</name>
    <dbReference type="NCBI Taxonomy" id="45954"/>
    <lineage>
        <taxon>Eukaryota</taxon>
        <taxon>Metazoa</taxon>
        <taxon>Spiralia</taxon>
        <taxon>Lophotrochozoa</taxon>
        <taxon>Mollusca</taxon>
        <taxon>Bivalvia</taxon>
        <taxon>Autobranchia</taxon>
        <taxon>Heteroconchia</taxon>
        <taxon>Euheterodonta</taxon>
        <taxon>Imparidentia</taxon>
        <taxon>Neoheterodontei</taxon>
        <taxon>Myida</taxon>
        <taxon>Dreissenoidea</taxon>
        <taxon>Dreissenidae</taxon>
        <taxon>Dreissena</taxon>
    </lineage>
</organism>
<gene>
    <name evidence="1" type="ORF">DPMN_014880</name>
</gene>
<accession>A0A9D4S5N6</accession>
<name>A0A9D4S5N6_DREPO</name>
<reference evidence="1" key="2">
    <citation type="submission" date="2020-11" db="EMBL/GenBank/DDBJ databases">
        <authorList>
            <person name="McCartney M.A."/>
            <person name="Auch B."/>
            <person name="Kono T."/>
            <person name="Mallez S."/>
            <person name="Becker A."/>
            <person name="Gohl D.M."/>
            <person name="Silverstein K.A.T."/>
            <person name="Koren S."/>
            <person name="Bechman K.B."/>
            <person name="Herman A."/>
            <person name="Abrahante J.E."/>
            <person name="Garbe J."/>
        </authorList>
    </citation>
    <scope>NUCLEOTIDE SEQUENCE</scope>
    <source>
        <strain evidence="1">Duluth1</strain>
        <tissue evidence="1">Whole animal</tissue>
    </source>
</reference>